<feature type="domain" description="YHS" evidence="1">
    <location>
        <begin position="35"/>
        <end position="79"/>
    </location>
</feature>
<dbReference type="Pfam" id="PF04945">
    <property type="entry name" value="YHS"/>
    <property type="match status" value="1"/>
</dbReference>
<dbReference type="EMBL" id="LT907975">
    <property type="protein sequence ID" value="SOB59504.1"/>
    <property type="molecule type" value="Genomic_DNA"/>
</dbReference>
<gene>
    <name evidence="2" type="ORF">DPRO_2595</name>
</gene>
<dbReference type="GO" id="GO:0016491">
    <property type="term" value="F:oxidoreductase activity"/>
    <property type="evidence" value="ECO:0007669"/>
    <property type="project" value="InterPro"/>
</dbReference>
<dbReference type="OrthoDB" id="9809270at2"/>
<evidence type="ECO:0000259" key="1">
    <source>
        <dbReference type="Pfam" id="PF04945"/>
    </source>
</evidence>
<reference evidence="3" key="1">
    <citation type="submission" date="2017-09" db="EMBL/GenBank/DDBJ databases">
        <authorList>
            <person name="Regsiter A."/>
            <person name="William W."/>
        </authorList>
    </citation>
    <scope>NUCLEOTIDE SEQUENCE [LARGE SCALE GENOMIC DNA]</scope>
    <source>
        <strain evidence="3">500-1</strain>
    </source>
</reference>
<dbReference type="AlphaFoldDB" id="A0A2C8FAP0"/>
<proteinExistence type="predicted"/>
<dbReference type="InterPro" id="IPR012348">
    <property type="entry name" value="RNR-like"/>
</dbReference>
<dbReference type="KEGG" id="pprf:DPRO_2595"/>
<accession>A0A2C8FAP0</accession>
<dbReference type="InterPro" id="IPR007029">
    <property type="entry name" value="YHS_dom"/>
</dbReference>
<name>A0A2C8FAP0_9BACT</name>
<organism evidence="2 3">
    <name type="scientific">Pseudodesulfovibrio profundus</name>
    <dbReference type="NCBI Taxonomy" id="57320"/>
    <lineage>
        <taxon>Bacteria</taxon>
        <taxon>Pseudomonadati</taxon>
        <taxon>Thermodesulfobacteriota</taxon>
        <taxon>Desulfovibrionia</taxon>
        <taxon>Desulfovibrionales</taxon>
        <taxon>Desulfovibrionaceae</taxon>
    </lineage>
</organism>
<sequence>MTSNKGGAMPGCGPGCGCAEKRHNLTKAVAHIERDPVCGRKVNRLNNDTQRIVQADGEYFFCSTKCMTKFVNNPSKYTEKKKGLLGLLGIR</sequence>
<evidence type="ECO:0000313" key="2">
    <source>
        <dbReference type="EMBL" id="SOB59504.1"/>
    </source>
</evidence>
<dbReference type="RefSeq" id="WP_157917472.1">
    <property type="nucleotide sequence ID" value="NZ_LT907975.1"/>
</dbReference>
<keyword evidence="3" id="KW-1185">Reference proteome</keyword>
<evidence type="ECO:0000313" key="3">
    <source>
        <dbReference type="Proteomes" id="UP000219215"/>
    </source>
</evidence>
<protein>
    <recommendedName>
        <fullName evidence="1">YHS domain-containing protein</fullName>
    </recommendedName>
</protein>
<dbReference type="Proteomes" id="UP000219215">
    <property type="component" value="Chromosome DPRO"/>
</dbReference>
<dbReference type="Gene3D" id="1.10.620.20">
    <property type="entry name" value="Ribonucleotide Reductase, subunit A"/>
    <property type="match status" value="1"/>
</dbReference>